<feature type="compositionally biased region" description="Basic and acidic residues" evidence="1">
    <location>
        <begin position="490"/>
        <end position="510"/>
    </location>
</feature>
<feature type="region of interest" description="Disordered" evidence="1">
    <location>
        <begin position="582"/>
        <end position="609"/>
    </location>
</feature>
<feature type="compositionally biased region" description="Basic and acidic residues" evidence="1">
    <location>
        <begin position="10"/>
        <end position="21"/>
    </location>
</feature>
<feature type="region of interest" description="Disordered" evidence="1">
    <location>
        <begin position="1"/>
        <end position="21"/>
    </location>
</feature>
<feature type="compositionally biased region" description="Basic and acidic residues" evidence="1">
    <location>
        <begin position="590"/>
        <end position="607"/>
    </location>
</feature>
<dbReference type="AlphaFoldDB" id="A0A8T3BLI0"/>
<feature type="region of interest" description="Disordered" evidence="1">
    <location>
        <begin position="487"/>
        <end position="549"/>
    </location>
</feature>
<accession>A0A8T3BLI0</accession>
<dbReference type="OrthoDB" id="994901at2759"/>
<dbReference type="EMBL" id="JAGYWB010000009">
    <property type="protein sequence ID" value="KAI0512048.1"/>
    <property type="molecule type" value="Genomic_DNA"/>
</dbReference>
<name>A0A8T3BLI0_DENNO</name>
<dbReference type="PANTHER" id="PTHR37722">
    <property type="entry name" value="OS01G0167700 PROTEIN"/>
    <property type="match status" value="1"/>
</dbReference>
<gene>
    <name evidence="2" type="ORF">KFK09_012683</name>
</gene>
<keyword evidence="3" id="KW-1185">Reference proteome</keyword>
<reference evidence="2" key="1">
    <citation type="journal article" date="2022" name="Front. Genet.">
        <title>Chromosome-Scale Assembly of the Dendrobium nobile Genome Provides Insights Into the Molecular Mechanism of the Biosynthesis of the Medicinal Active Ingredient of Dendrobium.</title>
        <authorList>
            <person name="Xu Q."/>
            <person name="Niu S.-C."/>
            <person name="Li K.-L."/>
            <person name="Zheng P.-J."/>
            <person name="Zhang X.-J."/>
            <person name="Jia Y."/>
            <person name="Liu Y."/>
            <person name="Niu Y.-X."/>
            <person name="Yu L.-H."/>
            <person name="Chen D.-F."/>
            <person name="Zhang G.-Q."/>
        </authorList>
    </citation>
    <scope>NUCLEOTIDE SEQUENCE</scope>
    <source>
        <tissue evidence="2">Leaf</tissue>
    </source>
</reference>
<evidence type="ECO:0000256" key="1">
    <source>
        <dbReference type="SAM" id="MobiDB-lite"/>
    </source>
</evidence>
<evidence type="ECO:0000313" key="2">
    <source>
        <dbReference type="EMBL" id="KAI0512048.1"/>
    </source>
</evidence>
<sequence length="646" mass="72507">MPESISDHTSTWKDDTFNTKKEKPRIEATVLDLLGDDGPSSNGRSIPETHVALSVDGLGKIGCQTPAHSPRMQNRFSCKGISMESKASRQVRSTSVLQSIYDGCNEELDAIIDDCRVSPLCNKSGTWAYNTKATLKSRVGPVPPYCHEDQVDKITFTGKDFDACLLASNEKHSNDSFGYLEKQFIGKNYDASSHNRRFSFVGHPFQSSTTKKFEKYEESDVGVRDTFLGSSRNLWEGGEIFEASATSAPHFRHSSSEKESNPSFIWESDDTNADGMFKLPTLGFLSTKHSEDYESILSEDLNCSTAVRKKNSLNFGIHSMKLGENKRNYNDEFYTCSGEGKFMENFSQIENIFTGFDDATWGKKEKGNSAFEKSDVENIFLPGQVSPSDDPFNNFTMRSTTSSGNEAMFKDDHFDLFPTPKSNFKVPYECEGTNNFINQNKMFGKKMAFEFNSQIPMKPSTKAKNFGHYSSNRGDFFKEIHSTHLPKYQEYNEDRGSSGKPPVKDYEKRSTSSGNAESAAGEETLSKVSEHEESKNEIPEPFDSQRVVNSHEETEVMPTVMEELPTQIQKYVHSKLNQFQGRSPVAPHPCNEESKEKLEPETKEVHSECGGNGDASYQVMLQSYVLQLLCVQKVLLEASGKDIKKV</sequence>
<organism evidence="2 3">
    <name type="scientific">Dendrobium nobile</name>
    <name type="common">Orchid</name>
    <dbReference type="NCBI Taxonomy" id="94219"/>
    <lineage>
        <taxon>Eukaryota</taxon>
        <taxon>Viridiplantae</taxon>
        <taxon>Streptophyta</taxon>
        <taxon>Embryophyta</taxon>
        <taxon>Tracheophyta</taxon>
        <taxon>Spermatophyta</taxon>
        <taxon>Magnoliopsida</taxon>
        <taxon>Liliopsida</taxon>
        <taxon>Asparagales</taxon>
        <taxon>Orchidaceae</taxon>
        <taxon>Epidendroideae</taxon>
        <taxon>Malaxideae</taxon>
        <taxon>Dendrobiinae</taxon>
        <taxon>Dendrobium</taxon>
    </lineage>
</organism>
<dbReference type="Proteomes" id="UP000829196">
    <property type="component" value="Unassembled WGS sequence"/>
</dbReference>
<dbReference type="PANTHER" id="PTHR37722:SF2">
    <property type="entry name" value="OS01G0167700 PROTEIN"/>
    <property type="match status" value="1"/>
</dbReference>
<proteinExistence type="predicted"/>
<evidence type="ECO:0000313" key="3">
    <source>
        <dbReference type="Proteomes" id="UP000829196"/>
    </source>
</evidence>
<protein>
    <submittedName>
        <fullName evidence="2">Uncharacterized protein</fullName>
    </submittedName>
</protein>
<comment type="caution">
    <text evidence="2">The sequence shown here is derived from an EMBL/GenBank/DDBJ whole genome shotgun (WGS) entry which is preliminary data.</text>
</comment>
<feature type="compositionally biased region" description="Basic and acidic residues" evidence="1">
    <location>
        <begin position="524"/>
        <end position="538"/>
    </location>
</feature>